<dbReference type="Proteomes" id="UP000005250">
    <property type="component" value="Chromosome"/>
</dbReference>
<dbReference type="InterPro" id="IPR043129">
    <property type="entry name" value="ATPase_NBD"/>
</dbReference>
<dbReference type="GO" id="GO:0005829">
    <property type="term" value="C:cytosol"/>
    <property type="evidence" value="ECO:0007669"/>
    <property type="project" value="TreeGrafter"/>
</dbReference>
<keyword evidence="5" id="KW-1185">Reference proteome</keyword>
<feature type="domain" description="Acetophenone carboxylase-like C-terminal" evidence="3">
    <location>
        <begin position="516"/>
        <end position="682"/>
    </location>
</feature>
<dbReference type="SUPFAM" id="SSF53067">
    <property type="entry name" value="Actin-like ATPase domain"/>
    <property type="match status" value="1"/>
</dbReference>
<evidence type="ECO:0000259" key="3">
    <source>
        <dbReference type="Pfam" id="PF19278"/>
    </source>
</evidence>
<dbReference type="InterPro" id="IPR045079">
    <property type="entry name" value="Oxoprolinase-like"/>
</dbReference>
<dbReference type="HOGENOM" id="CLU_002157_1_2_4"/>
<gene>
    <name evidence="4" type="primary">hyuA</name>
    <name evidence="4" type="ordered locus">BN118_0724</name>
</gene>
<evidence type="ECO:0000313" key="5">
    <source>
        <dbReference type="Proteomes" id="UP000005250"/>
    </source>
</evidence>
<dbReference type="InterPro" id="IPR008040">
    <property type="entry name" value="Hydant_A_N"/>
</dbReference>
<accession>A0A0T7CKM1</accession>
<dbReference type="PANTHER" id="PTHR11365:SF23">
    <property type="entry name" value="HYPOTHETICAL 5-OXOPROLINASE (EUROFUNG)-RELATED"/>
    <property type="match status" value="1"/>
</dbReference>
<dbReference type="Pfam" id="PF05378">
    <property type="entry name" value="Hydant_A_N"/>
    <property type="match status" value="1"/>
</dbReference>
<evidence type="ECO:0000259" key="2">
    <source>
        <dbReference type="Pfam" id="PF05378"/>
    </source>
</evidence>
<evidence type="ECO:0000259" key="1">
    <source>
        <dbReference type="Pfam" id="PF01968"/>
    </source>
</evidence>
<dbReference type="EMBL" id="HE965805">
    <property type="protein sequence ID" value="CCJ62149.1"/>
    <property type="molecule type" value="Genomic_DNA"/>
</dbReference>
<dbReference type="InterPro" id="IPR049517">
    <property type="entry name" value="ACX-like_C"/>
</dbReference>
<dbReference type="GO" id="GO:0006749">
    <property type="term" value="P:glutathione metabolic process"/>
    <property type="evidence" value="ECO:0007669"/>
    <property type="project" value="TreeGrafter"/>
</dbReference>
<name>A0A0T7CKM1_BORP1</name>
<dbReference type="PANTHER" id="PTHR11365">
    <property type="entry name" value="5-OXOPROLINASE RELATED"/>
    <property type="match status" value="1"/>
</dbReference>
<protein>
    <submittedName>
        <fullName evidence="4">Hydantoin utilization protein A</fullName>
    </submittedName>
</protein>
<organism evidence="4 5">
    <name type="scientific">Bordetella pertussis (strain ATCC 9797 / DSM 5571 / CCUG 30873 / LMG 14455 / NCTC 10739 / 18323)</name>
    <dbReference type="NCBI Taxonomy" id="568706"/>
    <lineage>
        <taxon>Bacteria</taxon>
        <taxon>Pseudomonadati</taxon>
        <taxon>Pseudomonadota</taxon>
        <taxon>Betaproteobacteria</taxon>
        <taxon>Burkholderiales</taxon>
        <taxon>Alcaligenaceae</taxon>
        <taxon>Bordetella</taxon>
    </lineage>
</organism>
<dbReference type="AlphaFoldDB" id="A0A0T7CKM1"/>
<reference evidence="4 5" key="1">
    <citation type="journal article" date="2012" name="BMC Genomics">
        <title>Comparative genomics of the classical Bordetella subspecies: the evolution and exchange of virulence-associated diversity amongst closely related pathogens.</title>
        <authorList>
            <person name="Park J."/>
            <person name="Zhang Y."/>
            <person name="Buboltz A.M."/>
            <person name="Zhang X."/>
            <person name="Schuster S.C."/>
            <person name="Ahuja U."/>
            <person name="Liu M."/>
            <person name="Miller J.F."/>
            <person name="Sebaihia M."/>
            <person name="Bentley S.D."/>
            <person name="Parkhill J."/>
            <person name="Harvill E.T."/>
        </authorList>
    </citation>
    <scope>NUCLEOTIDE SEQUENCE [LARGE SCALE GENOMIC DNA]</scope>
    <source>
        <strain evidence="5">ATCC 9797 / DSM 5571 / CCUG 30873 / LMG 14455 / NCTC 10739 / 18323</strain>
    </source>
</reference>
<dbReference type="Pfam" id="PF01968">
    <property type="entry name" value="Hydantoinase_A"/>
    <property type="match status" value="1"/>
</dbReference>
<feature type="domain" description="Hydantoinase A/oxoprolinase" evidence="1">
    <location>
        <begin position="211"/>
        <end position="496"/>
    </location>
</feature>
<dbReference type="Pfam" id="PF19278">
    <property type="entry name" value="Hydant_A_C"/>
    <property type="match status" value="1"/>
</dbReference>
<sequence>MRDIDGGTMGYRVGVDIGGSFTDFAVFDEDSGEIKSLKVFSRPDQPGEEVIAGVRMLGERYGIQPEQITYFTHGTTVGINTVIQRKGLKLALFTTENFSDVLELARLKTPDMYHLLSRRPAPLVKRSMVFGIAERMGPDGTVRAPLDEASVERAVRQALDAGAEGIVVSLLHAYRNPAHELRVREIAEALAPGLPVSCSSETWPIIREYERTITAVIGGYVQPRVAHYLTSLQQALKNAGVQPEPRLTKSNGGVMTAEQGKRDCVQMILSGTAAGVIGASHVAATAGLPRCLSLDIGGTSADIAVIVDGKPQYGVGELIGDFQIYIPSVSVSSVGEGGGSIAWVDPLGVLKVGPESAGSHPGPACYRRGGTRATITDAFVCCGLVGHSELGYQAVTVDADASRQAVGELADRLGRGIEETAEAIIQIAVSGMYSEVSGLVSRYGIDPREYAVLAFGGAGPMLGCFLARELKVREIVVPPSPGTLSALGGLIADLKSDFLKTVYTDLSADRLAFVCDEFATLAGRARQWLAQEQGHAEEAELVYSAEMRYRGQSYEIDTVLDPIHIEAGDVQAVGQAFHDMHRRLYGHADEQAPVQIVSLRVVIAGNNDKPAFPRHALRPGAPRAERKVRVWLDGAWHEVPLYARTALAAGQQFTGPAIVTQDDCTTVIPPDYACRVDEYANLRITEGAAS</sequence>
<dbReference type="KEGG" id="bper:BN118_0724"/>
<dbReference type="eggNOG" id="COG0145">
    <property type="taxonomic scope" value="Bacteria"/>
</dbReference>
<dbReference type="InterPro" id="IPR002821">
    <property type="entry name" value="Hydantoinase_A"/>
</dbReference>
<feature type="domain" description="Hydantoinase/oxoprolinase N-terminal" evidence="2">
    <location>
        <begin position="12"/>
        <end position="189"/>
    </location>
</feature>
<dbReference type="GO" id="GO:0017168">
    <property type="term" value="F:5-oxoprolinase (ATP-hydrolyzing) activity"/>
    <property type="evidence" value="ECO:0007669"/>
    <property type="project" value="TreeGrafter"/>
</dbReference>
<proteinExistence type="predicted"/>
<evidence type="ECO:0000313" key="4">
    <source>
        <dbReference type="EMBL" id="CCJ62149.1"/>
    </source>
</evidence>